<keyword evidence="2 6" id="KW-0349">Heme</keyword>
<keyword evidence="1" id="KW-0813">Transport</keyword>
<dbReference type="PANTHER" id="PTHR11961">
    <property type="entry name" value="CYTOCHROME C"/>
    <property type="match status" value="1"/>
</dbReference>
<protein>
    <submittedName>
        <fullName evidence="9">C-type cytochrome</fullName>
    </submittedName>
</protein>
<evidence type="ECO:0000256" key="6">
    <source>
        <dbReference type="PROSITE-ProRule" id="PRU00433"/>
    </source>
</evidence>
<dbReference type="Gene3D" id="1.10.760.10">
    <property type="entry name" value="Cytochrome c-like domain"/>
    <property type="match status" value="2"/>
</dbReference>
<feature type="compositionally biased region" description="Polar residues" evidence="7">
    <location>
        <begin position="229"/>
        <end position="240"/>
    </location>
</feature>
<evidence type="ECO:0000313" key="9">
    <source>
        <dbReference type="EMBL" id="MBP0615995.1"/>
    </source>
</evidence>
<dbReference type="SUPFAM" id="SSF46626">
    <property type="entry name" value="Cytochrome c"/>
    <property type="match status" value="2"/>
</dbReference>
<dbReference type="PROSITE" id="PS51007">
    <property type="entry name" value="CYTC"/>
    <property type="match status" value="2"/>
</dbReference>
<dbReference type="EMBL" id="JAGJCF010000005">
    <property type="protein sequence ID" value="MBP0615995.1"/>
    <property type="molecule type" value="Genomic_DNA"/>
</dbReference>
<comment type="caution">
    <text evidence="9">The sequence shown here is derived from an EMBL/GenBank/DDBJ whole genome shotgun (WGS) entry which is preliminary data.</text>
</comment>
<evidence type="ECO:0000256" key="3">
    <source>
        <dbReference type="ARBA" id="ARBA00022723"/>
    </source>
</evidence>
<dbReference type="Pfam" id="PF00034">
    <property type="entry name" value="Cytochrom_C"/>
    <property type="match status" value="2"/>
</dbReference>
<keyword evidence="4" id="KW-0249">Electron transport</keyword>
<feature type="compositionally biased region" description="Low complexity" evidence="7">
    <location>
        <begin position="185"/>
        <end position="198"/>
    </location>
</feature>
<evidence type="ECO:0000256" key="2">
    <source>
        <dbReference type="ARBA" id="ARBA00022617"/>
    </source>
</evidence>
<evidence type="ECO:0000256" key="1">
    <source>
        <dbReference type="ARBA" id="ARBA00022448"/>
    </source>
</evidence>
<evidence type="ECO:0000256" key="4">
    <source>
        <dbReference type="ARBA" id="ARBA00022982"/>
    </source>
</evidence>
<organism evidence="9 10">
    <name type="scientific">Jiella mangrovi</name>
    <dbReference type="NCBI Taxonomy" id="2821407"/>
    <lineage>
        <taxon>Bacteria</taxon>
        <taxon>Pseudomonadati</taxon>
        <taxon>Pseudomonadota</taxon>
        <taxon>Alphaproteobacteria</taxon>
        <taxon>Hyphomicrobiales</taxon>
        <taxon>Aurantimonadaceae</taxon>
        <taxon>Jiella</taxon>
    </lineage>
</organism>
<feature type="domain" description="Cytochrome c" evidence="8">
    <location>
        <begin position="72"/>
        <end position="176"/>
    </location>
</feature>
<name>A0ABS4BJ72_9HYPH</name>
<dbReference type="RefSeq" id="WP_209594400.1">
    <property type="nucleotide sequence ID" value="NZ_JAGJCF010000005.1"/>
</dbReference>
<keyword evidence="10" id="KW-1185">Reference proteome</keyword>
<evidence type="ECO:0000256" key="7">
    <source>
        <dbReference type="SAM" id="MobiDB-lite"/>
    </source>
</evidence>
<dbReference type="InterPro" id="IPR009056">
    <property type="entry name" value="Cyt_c-like_dom"/>
</dbReference>
<sequence length="419" mass="42731">MDSFEANKIFGAVLGTIFVLFGGSLLAEGLFHSEAPEQPGYEIVAAEPGEGEAAGNEVAEEDPPIAALLQTASAESGANVFKKCSACHSGEKGGPNKVGPHLWDVVMRPIASVSDFNYSAGMKEFSEGGSVKWDYEHLYGFLKNPKGYVSGTAMGFAGLKSPEDRADLIAYLHTLSDNPAPLPEAPAEGEAASAETAEVTNPATTTKMGEGGEEAQMPPETGAAPESAPTESSDATTQAQMAEDGVQGEQPAPPAAAAGGDDQAAGGEQASGEAGAGAGEAQPTGEDSAAAPAAAPEASEPTQTALAGDPAAGEKVFNKCKACHAVGEGAKNKIGPELNGILGEKIAAVDGYSFSSALKSYAEEHPTWTVEELKAWLADPRAVAPGTKMSFPGLKNEADIDNVIAYLASFDEDGARKGQ</sequence>
<reference evidence="9 10" key="1">
    <citation type="submission" date="2021-04" db="EMBL/GenBank/DDBJ databases">
        <title>Whole genome sequence of Jiella sp. KSK16Y-1.</title>
        <authorList>
            <person name="Tuo L."/>
        </authorList>
    </citation>
    <scope>NUCLEOTIDE SEQUENCE [LARGE SCALE GENOMIC DNA]</scope>
    <source>
        <strain evidence="9 10">KSK16Y-1</strain>
    </source>
</reference>
<proteinExistence type="predicted"/>
<keyword evidence="3 6" id="KW-0479">Metal-binding</keyword>
<dbReference type="InterPro" id="IPR036909">
    <property type="entry name" value="Cyt_c-like_dom_sf"/>
</dbReference>
<dbReference type="Proteomes" id="UP000678276">
    <property type="component" value="Unassembled WGS sequence"/>
</dbReference>
<evidence type="ECO:0000259" key="8">
    <source>
        <dbReference type="PROSITE" id="PS51007"/>
    </source>
</evidence>
<feature type="region of interest" description="Disordered" evidence="7">
    <location>
        <begin position="179"/>
        <end position="310"/>
    </location>
</feature>
<keyword evidence="5 6" id="KW-0408">Iron</keyword>
<evidence type="ECO:0000256" key="5">
    <source>
        <dbReference type="ARBA" id="ARBA00023004"/>
    </source>
</evidence>
<feature type="compositionally biased region" description="Low complexity" evidence="7">
    <location>
        <begin position="255"/>
        <end position="301"/>
    </location>
</feature>
<dbReference type="InterPro" id="IPR002327">
    <property type="entry name" value="Cyt_c_1A/1B"/>
</dbReference>
<accession>A0ABS4BJ72</accession>
<feature type="domain" description="Cytochrome c" evidence="8">
    <location>
        <begin position="308"/>
        <end position="411"/>
    </location>
</feature>
<gene>
    <name evidence="9" type="ORF">J6595_10410</name>
</gene>
<evidence type="ECO:0000313" key="10">
    <source>
        <dbReference type="Proteomes" id="UP000678276"/>
    </source>
</evidence>
<dbReference type="PRINTS" id="PR00604">
    <property type="entry name" value="CYTCHRMECIAB"/>
</dbReference>